<accession>E4WSK5</accession>
<feature type="compositionally biased region" description="Acidic residues" evidence="1">
    <location>
        <begin position="21"/>
        <end position="45"/>
    </location>
</feature>
<proteinExistence type="predicted"/>
<sequence length="45" mass="5017">MGNCLKYFKKAEDEERLIAESDLDSDVGSELLDDGPIEDEGDLQN</sequence>
<organism evidence="2">
    <name type="scientific">Oikopleura dioica</name>
    <name type="common">Tunicate</name>
    <dbReference type="NCBI Taxonomy" id="34765"/>
    <lineage>
        <taxon>Eukaryota</taxon>
        <taxon>Metazoa</taxon>
        <taxon>Chordata</taxon>
        <taxon>Tunicata</taxon>
        <taxon>Appendicularia</taxon>
        <taxon>Copelata</taxon>
        <taxon>Oikopleuridae</taxon>
        <taxon>Oikopleura</taxon>
    </lineage>
</organism>
<protein>
    <submittedName>
        <fullName evidence="2">Uncharacterized protein</fullName>
    </submittedName>
</protein>
<dbReference type="Proteomes" id="UP000001307">
    <property type="component" value="Unassembled WGS sequence"/>
</dbReference>
<evidence type="ECO:0000313" key="2">
    <source>
        <dbReference type="EMBL" id="CBY20738.1"/>
    </source>
</evidence>
<dbReference type="EMBL" id="FN653015">
    <property type="protein sequence ID" value="CBY20738.1"/>
    <property type="molecule type" value="Genomic_DNA"/>
</dbReference>
<name>E4WSK5_OIKDI</name>
<gene>
    <name evidence="2" type="ORF">GSOID_T00000742001</name>
</gene>
<reference evidence="2" key="1">
    <citation type="journal article" date="2010" name="Science">
        <title>Plasticity of animal genome architecture unmasked by rapid evolution of a pelagic tunicate.</title>
        <authorList>
            <person name="Denoeud F."/>
            <person name="Henriet S."/>
            <person name="Mungpakdee S."/>
            <person name="Aury J.M."/>
            <person name="Da Silva C."/>
            <person name="Brinkmann H."/>
            <person name="Mikhaleva J."/>
            <person name="Olsen L.C."/>
            <person name="Jubin C."/>
            <person name="Canestro C."/>
            <person name="Bouquet J.M."/>
            <person name="Danks G."/>
            <person name="Poulain J."/>
            <person name="Campsteijn C."/>
            <person name="Adamski M."/>
            <person name="Cross I."/>
            <person name="Yadetie F."/>
            <person name="Muffato M."/>
            <person name="Louis A."/>
            <person name="Butcher S."/>
            <person name="Tsagkogeorga G."/>
            <person name="Konrad A."/>
            <person name="Singh S."/>
            <person name="Jensen M.F."/>
            <person name="Cong E.H."/>
            <person name="Eikeseth-Otteraa H."/>
            <person name="Noel B."/>
            <person name="Anthouard V."/>
            <person name="Porcel B.M."/>
            <person name="Kachouri-Lafond R."/>
            <person name="Nishino A."/>
            <person name="Ugolini M."/>
            <person name="Chourrout P."/>
            <person name="Nishida H."/>
            <person name="Aasland R."/>
            <person name="Huzurbazar S."/>
            <person name="Westhof E."/>
            <person name="Delsuc F."/>
            <person name="Lehrach H."/>
            <person name="Reinhardt R."/>
            <person name="Weissenbach J."/>
            <person name="Roy S.W."/>
            <person name="Artiguenave F."/>
            <person name="Postlethwait J.H."/>
            <person name="Manak J.R."/>
            <person name="Thompson E.M."/>
            <person name="Jaillon O."/>
            <person name="Du Pasquier L."/>
            <person name="Boudinot P."/>
            <person name="Liberles D.A."/>
            <person name="Volff J.N."/>
            <person name="Philippe H."/>
            <person name="Lenhard B."/>
            <person name="Roest Crollius H."/>
            <person name="Wincker P."/>
            <person name="Chourrout D."/>
        </authorList>
    </citation>
    <scope>NUCLEOTIDE SEQUENCE [LARGE SCALE GENOMIC DNA]</scope>
</reference>
<dbReference type="AlphaFoldDB" id="E4WSK5"/>
<feature type="region of interest" description="Disordered" evidence="1">
    <location>
        <begin position="19"/>
        <end position="45"/>
    </location>
</feature>
<evidence type="ECO:0000256" key="1">
    <source>
        <dbReference type="SAM" id="MobiDB-lite"/>
    </source>
</evidence>
<evidence type="ECO:0000313" key="3">
    <source>
        <dbReference type="Proteomes" id="UP000001307"/>
    </source>
</evidence>
<dbReference type="InParanoid" id="E4WSK5"/>
<keyword evidence="3" id="KW-1185">Reference proteome</keyword>